<dbReference type="Proteomes" id="UP000294911">
    <property type="component" value="Unassembled WGS sequence"/>
</dbReference>
<keyword evidence="2" id="KW-1185">Reference proteome</keyword>
<dbReference type="EMBL" id="SLXQ01000001">
    <property type="protein sequence ID" value="TCP57478.1"/>
    <property type="molecule type" value="Genomic_DNA"/>
</dbReference>
<proteinExistence type="predicted"/>
<name>A0A4R2R6K1_9PSEU</name>
<gene>
    <name evidence="1" type="ORF">EV191_1011435</name>
</gene>
<evidence type="ECO:0000313" key="2">
    <source>
        <dbReference type="Proteomes" id="UP000294911"/>
    </source>
</evidence>
<dbReference type="RefSeq" id="WP_132875952.1">
    <property type="nucleotide sequence ID" value="NZ_SLXQ01000001.1"/>
</dbReference>
<evidence type="ECO:0000313" key="1">
    <source>
        <dbReference type="EMBL" id="TCP57478.1"/>
    </source>
</evidence>
<sequence length="262" mass="28650">MQAHRAGLSSPFLSRDFPADPYPGARPGVGYVEIDGACWALTPERATGNRWAVHTGRRMPVDLDSWLAAQGAATTRDRLPVLAYGSNACPSKITWIRDNLELTGPVIVLMGEITGASAVWSAGKRERDGQRPAVLAAARPGTTERHAIWLATPAQRAVLDKVEGRGQRYRLAWVHAPVSLDNGETLEWVLAYVARPDLLGQARNQHLSRSPLLIDGEMVRVRDVSQEHIRQATGTIAASDSLTIIEVSDEPSWLDIEAEDPR</sequence>
<dbReference type="OrthoDB" id="7626403at2"/>
<accession>A0A4R2R6K1</accession>
<dbReference type="AlphaFoldDB" id="A0A4R2R6K1"/>
<comment type="caution">
    <text evidence="1">The sequence shown here is derived from an EMBL/GenBank/DDBJ whole genome shotgun (WGS) entry which is preliminary data.</text>
</comment>
<dbReference type="Gene3D" id="3.10.490.10">
    <property type="entry name" value="Gamma-glutamyl cyclotransferase-like"/>
    <property type="match status" value="1"/>
</dbReference>
<protein>
    <submittedName>
        <fullName evidence="1">Uncharacterized protein</fullName>
    </submittedName>
</protein>
<organism evidence="1 2">
    <name type="scientific">Tamaricihabitans halophyticus</name>
    <dbReference type="NCBI Taxonomy" id="1262583"/>
    <lineage>
        <taxon>Bacteria</taxon>
        <taxon>Bacillati</taxon>
        <taxon>Actinomycetota</taxon>
        <taxon>Actinomycetes</taxon>
        <taxon>Pseudonocardiales</taxon>
        <taxon>Pseudonocardiaceae</taxon>
        <taxon>Tamaricihabitans</taxon>
    </lineage>
</organism>
<reference evidence="1 2" key="1">
    <citation type="submission" date="2019-03" db="EMBL/GenBank/DDBJ databases">
        <title>Genomic Encyclopedia of Type Strains, Phase IV (KMG-IV): sequencing the most valuable type-strain genomes for metagenomic binning, comparative biology and taxonomic classification.</title>
        <authorList>
            <person name="Goeker M."/>
        </authorList>
    </citation>
    <scope>NUCLEOTIDE SEQUENCE [LARGE SCALE GENOMIC DNA]</scope>
    <source>
        <strain evidence="1 2">DSM 45765</strain>
    </source>
</reference>